<dbReference type="EMBL" id="QNGE01001383">
    <property type="protein sequence ID" value="KAA3677688.1"/>
    <property type="molecule type" value="Genomic_DNA"/>
</dbReference>
<dbReference type="GO" id="GO:0061817">
    <property type="term" value="P:endoplasmic reticulum-plasma membrane tethering"/>
    <property type="evidence" value="ECO:0007669"/>
    <property type="project" value="TreeGrafter"/>
</dbReference>
<keyword evidence="5 6" id="KW-0472">Membrane</keyword>
<dbReference type="InterPro" id="IPR016763">
    <property type="entry name" value="VAP"/>
</dbReference>
<dbReference type="AlphaFoldDB" id="A0A5J4NRL2"/>
<evidence type="ECO:0000256" key="4">
    <source>
        <dbReference type="ARBA" id="ARBA00022989"/>
    </source>
</evidence>
<dbReference type="InterPro" id="IPR008962">
    <property type="entry name" value="PapD-like_sf"/>
</dbReference>
<feature type="transmembrane region" description="Helical" evidence="6">
    <location>
        <begin position="339"/>
        <end position="356"/>
    </location>
</feature>
<evidence type="ECO:0000313" key="9">
    <source>
        <dbReference type="Proteomes" id="UP000324629"/>
    </source>
</evidence>
<evidence type="ECO:0000256" key="2">
    <source>
        <dbReference type="ARBA" id="ARBA00008932"/>
    </source>
</evidence>
<comment type="similarity">
    <text evidence="2">Belongs to the VAMP-associated protein (VAP) (TC 9.B.17) family.</text>
</comment>
<keyword evidence="4 6" id="KW-1133">Transmembrane helix</keyword>
<organism evidence="8 9">
    <name type="scientific">Paragonimus westermani</name>
    <dbReference type="NCBI Taxonomy" id="34504"/>
    <lineage>
        <taxon>Eukaryota</taxon>
        <taxon>Metazoa</taxon>
        <taxon>Spiralia</taxon>
        <taxon>Lophotrochozoa</taxon>
        <taxon>Platyhelminthes</taxon>
        <taxon>Trematoda</taxon>
        <taxon>Digenea</taxon>
        <taxon>Plagiorchiida</taxon>
        <taxon>Troglotremata</taxon>
        <taxon>Troglotrematidae</taxon>
        <taxon>Paragonimus</taxon>
    </lineage>
</organism>
<evidence type="ECO:0000256" key="1">
    <source>
        <dbReference type="ARBA" id="ARBA00004211"/>
    </source>
</evidence>
<dbReference type="GO" id="GO:0033149">
    <property type="term" value="F:FFAT motif binding"/>
    <property type="evidence" value="ECO:0007669"/>
    <property type="project" value="TreeGrafter"/>
</dbReference>
<evidence type="ECO:0000256" key="5">
    <source>
        <dbReference type="ARBA" id="ARBA00023136"/>
    </source>
</evidence>
<dbReference type="GO" id="GO:0005886">
    <property type="term" value="C:plasma membrane"/>
    <property type="evidence" value="ECO:0007669"/>
    <property type="project" value="TreeGrafter"/>
</dbReference>
<feature type="domain" description="MSP" evidence="7">
    <location>
        <begin position="130"/>
        <end position="244"/>
    </location>
</feature>
<evidence type="ECO:0000256" key="6">
    <source>
        <dbReference type="SAM" id="Phobius"/>
    </source>
</evidence>
<evidence type="ECO:0000259" key="7">
    <source>
        <dbReference type="PROSITE" id="PS50202"/>
    </source>
</evidence>
<keyword evidence="9" id="KW-1185">Reference proteome</keyword>
<dbReference type="GO" id="GO:0090158">
    <property type="term" value="P:endoplasmic reticulum membrane organization"/>
    <property type="evidence" value="ECO:0007669"/>
    <property type="project" value="TreeGrafter"/>
</dbReference>
<dbReference type="Gene3D" id="2.60.40.10">
    <property type="entry name" value="Immunoglobulins"/>
    <property type="match status" value="2"/>
</dbReference>
<keyword evidence="3 6" id="KW-0812">Transmembrane</keyword>
<dbReference type="PANTHER" id="PTHR10809">
    <property type="entry name" value="VESICLE-ASSOCIATED MEMBRANE PROTEIN-ASSOCIATED PROTEIN"/>
    <property type="match status" value="1"/>
</dbReference>
<protein>
    <recommendedName>
        <fullName evidence="7">MSP domain-containing protein</fullName>
    </recommendedName>
</protein>
<accession>A0A5J4NRL2</accession>
<dbReference type="Proteomes" id="UP000324629">
    <property type="component" value="Unassembled WGS sequence"/>
</dbReference>
<evidence type="ECO:0000313" key="8">
    <source>
        <dbReference type="EMBL" id="KAA3677688.1"/>
    </source>
</evidence>
<dbReference type="PANTHER" id="PTHR10809:SF6">
    <property type="entry name" value="AT11025P-RELATED"/>
    <property type="match status" value="1"/>
</dbReference>
<gene>
    <name evidence="8" type="ORF">DEA37_0012745</name>
</gene>
<dbReference type="SUPFAM" id="SSF49354">
    <property type="entry name" value="PapD-like"/>
    <property type="match status" value="2"/>
</dbReference>
<comment type="caution">
    <text evidence="8">The sequence shown here is derived from an EMBL/GenBank/DDBJ whole genome shotgun (WGS) entry which is preliminary data.</text>
</comment>
<dbReference type="InterPro" id="IPR000535">
    <property type="entry name" value="MSP_dom"/>
</dbReference>
<dbReference type="Pfam" id="PF00635">
    <property type="entry name" value="Motile_Sperm"/>
    <property type="match status" value="2"/>
</dbReference>
<name>A0A5J4NRL2_9TREM</name>
<proteinExistence type="inferred from homology"/>
<comment type="subcellular location">
    <subcellularLocation>
        <location evidence="1">Membrane</location>
        <topology evidence="1">Single-pass type IV membrane protein</topology>
    </subcellularLocation>
</comment>
<feature type="domain" description="MSP" evidence="7">
    <location>
        <begin position="8"/>
        <end position="126"/>
    </location>
</feature>
<reference evidence="8 9" key="1">
    <citation type="journal article" date="2019" name="Gigascience">
        <title>Whole-genome sequence of the oriental lung fluke Paragonimus westermani.</title>
        <authorList>
            <person name="Oey H."/>
            <person name="Zakrzewski M."/>
            <person name="Narain K."/>
            <person name="Devi K.R."/>
            <person name="Agatsuma T."/>
            <person name="Nawaratna S."/>
            <person name="Gobert G.N."/>
            <person name="Jones M.K."/>
            <person name="Ragan M.A."/>
            <person name="McManus D.P."/>
            <person name="Krause L."/>
        </authorList>
    </citation>
    <scope>NUCLEOTIDE SEQUENCE [LARGE SCALE GENOMIC DNA]</scope>
    <source>
        <strain evidence="8 9">IND2009</strain>
    </source>
</reference>
<dbReference type="InterPro" id="IPR013783">
    <property type="entry name" value="Ig-like_fold"/>
</dbReference>
<sequence>MEQPKGQLLDIEPKKALYFEGPFTDIVTSYIQLHNPQDHAVCFKVKTTVPKRYCVRPSSGVLQAKERLTVAVMLQPFNYDPLEKTKHKFMIQSMLLPDGDHPSLDLLWKEADSDKMIDLKLICVLRMPGELAVEPSHDLVFEGPFTKPVSSTVTLTNPSRDPILFKIQASSPKLSATPGSGVVNPNETTEVLVKVKPLDPSDQAKIRERLLIQSLVLKDSETQSPEELLETSPTTDTILKCVFRISGMAPMEDKIKPVKQTHSMASAADSSYNAKGGTSVEALLNEIQALRVENKALKEADIQHRRAALSDTCLHSAVGGGAAIGRQGALGAIASVPPILYLILALLIGLFLGKFAL</sequence>
<dbReference type="GO" id="GO:0005789">
    <property type="term" value="C:endoplasmic reticulum membrane"/>
    <property type="evidence" value="ECO:0007669"/>
    <property type="project" value="InterPro"/>
</dbReference>
<evidence type="ECO:0000256" key="3">
    <source>
        <dbReference type="ARBA" id="ARBA00022692"/>
    </source>
</evidence>
<dbReference type="PROSITE" id="PS50202">
    <property type="entry name" value="MSP"/>
    <property type="match status" value="2"/>
</dbReference>